<feature type="domain" description="HTH-like" evidence="1">
    <location>
        <begin position="59"/>
        <end position="108"/>
    </location>
</feature>
<accession>A0A6P2BXE2</accession>
<dbReference type="InterPro" id="IPR050900">
    <property type="entry name" value="Transposase_IS3/IS150/IS904"/>
</dbReference>
<name>A0A6P2BXE2_9ACTN</name>
<reference evidence="2 3" key="1">
    <citation type="submission" date="2018-11" db="EMBL/GenBank/DDBJ databases">
        <title>Trebonia kvetii gen.nov., sp.nov., a novel acidophilic actinobacterium, and proposal of the new actinobacterial family Treboniaceae fam. nov.</title>
        <authorList>
            <person name="Rapoport D."/>
            <person name="Sagova-Mareckova M."/>
            <person name="Sedlacek I."/>
            <person name="Provaznik J."/>
            <person name="Kralova S."/>
            <person name="Pavlinic D."/>
            <person name="Benes V."/>
            <person name="Kopecky J."/>
        </authorList>
    </citation>
    <scope>NUCLEOTIDE SEQUENCE [LARGE SCALE GENOMIC DNA]</scope>
    <source>
        <strain evidence="2 3">15Tr583</strain>
    </source>
</reference>
<comment type="caution">
    <text evidence="2">The sequence shown here is derived from an EMBL/GenBank/DDBJ whole genome shotgun (WGS) entry which is preliminary data.</text>
</comment>
<dbReference type="Proteomes" id="UP000460272">
    <property type="component" value="Unassembled WGS sequence"/>
</dbReference>
<evidence type="ECO:0000259" key="1">
    <source>
        <dbReference type="Pfam" id="PF13276"/>
    </source>
</evidence>
<gene>
    <name evidence="2" type="ORF">EAS64_14850</name>
</gene>
<dbReference type="Pfam" id="PF13276">
    <property type="entry name" value="HTH_21"/>
    <property type="match status" value="1"/>
</dbReference>
<protein>
    <recommendedName>
        <fullName evidence="1">HTH-like domain-containing protein</fullName>
    </recommendedName>
</protein>
<organism evidence="2 3">
    <name type="scientific">Trebonia kvetii</name>
    <dbReference type="NCBI Taxonomy" id="2480626"/>
    <lineage>
        <taxon>Bacteria</taxon>
        <taxon>Bacillati</taxon>
        <taxon>Actinomycetota</taxon>
        <taxon>Actinomycetes</taxon>
        <taxon>Streptosporangiales</taxon>
        <taxon>Treboniaceae</taxon>
        <taxon>Trebonia</taxon>
    </lineage>
</organism>
<dbReference type="InterPro" id="IPR025948">
    <property type="entry name" value="HTH-like_dom"/>
</dbReference>
<dbReference type="PANTHER" id="PTHR46889">
    <property type="entry name" value="TRANSPOSASE INSF FOR INSERTION SEQUENCE IS3B-RELATED"/>
    <property type="match status" value="1"/>
</dbReference>
<dbReference type="OrthoDB" id="3254719at2"/>
<dbReference type="PANTHER" id="PTHR46889:SF4">
    <property type="entry name" value="TRANSPOSASE INSO FOR INSERTION SEQUENCE ELEMENT IS911B-RELATED"/>
    <property type="match status" value="1"/>
</dbReference>
<keyword evidence="3" id="KW-1185">Reference proteome</keyword>
<proteinExistence type="predicted"/>
<dbReference type="AlphaFoldDB" id="A0A6P2BXE2"/>
<sequence>MTEKFEFIDAEYAAYLESGNMHVPSVVKMCRWMKVSRSGFYEWRNAPESATEKRRGIIAVIVRKSFDDSDGTYGYRRVHADLAAWGVPAGPELVRSVMRELGLEPCQPRPWRFSLTEGDGQEHAIPDLVKRDFTASAPGRVMVGDITYIPTWQGWLYLAILWNAPSSQSTESVLRGNPRR</sequence>
<evidence type="ECO:0000313" key="2">
    <source>
        <dbReference type="EMBL" id="TVZ03742.1"/>
    </source>
</evidence>
<dbReference type="EMBL" id="RPFW01000003">
    <property type="protein sequence ID" value="TVZ03742.1"/>
    <property type="molecule type" value="Genomic_DNA"/>
</dbReference>
<evidence type="ECO:0000313" key="3">
    <source>
        <dbReference type="Proteomes" id="UP000460272"/>
    </source>
</evidence>